<reference evidence="3" key="1">
    <citation type="submission" date="2012-12" db="EMBL/GenBank/DDBJ databases">
        <authorList>
            <person name="Hellsten U."/>
            <person name="Grimwood J."/>
            <person name="Chapman J.A."/>
            <person name="Shapiro H."/>
            <person name="Aerts A."/>
            <person name="Otillar R.P."/>
            <person name="Terry A.Y."/>
            <person name="Boore J.L."/>
            <person name="Simakov O."/>
            <person name="Marletaz F."/>
            <person name="Cho S.-J."/>
            <person name="Edsinger-Gonzales E."/>
            <person name="Havlak P."/>
            <person name="Kuo D.-H."/>
            <person name="Larsson T."/>
            <person name="Lv J."/>
            <person name="Arendt D."/>
            <person name="Savage R."/>
            <person name="Osoegawa K."/>
            <person name="de Jong P."/>
            <person name="Lindberg D.R."/>
            <person name="Seaver E.C."/>
            <person name="Weisblat D.A."/>
            <person name="Putnam N.H."/>
            <person name="Grigoriev I.V."/>
            <person name="Rokhsar D.S."/>
        </authorList>
    </citation>
    <scope>NUCLEOTIDE SEQUENCE</scope>
    <source>
        <strain evidence="3">I ESC-2004</strain>
    </source>
</reference>
<sequence length="395" mass="45493">MSRLLQTPRSIYPPEKPRGDKWREECENRYNQERKALQELEICADTLAWQDFDEERDALWETYYYNTKTPYKFTYANGEQSVHPTIVFVGARDFANIRYHKDLSRSDPLLTPCEYKRCHKTPGVASNPKTLYHIMGKRAGHIHSEHVFISVLKGPQKLKTFFSKRHDDSENSVAWYKTIARYYQTFKRLCDVSGAQVGEGVKVVVQETTGPGCFADPIFEALDESDRDAGVTLETPKERADRRRDLAFDPHFRWCENYDLKDTLAMCQAVQLGNPYDSDSNCGHCANQDTNYPMLRLNILEVDAKEYWQREAEAKRGLHLDKMRLAAELEAQRESLRAREEAKVPPTIPPVRKESLPAEVHITCTEKVAGCGKSAFTCTARDEEGVVLHTFTFDY</sequence>
<protein>
    <submittedName>
        <fullName evidence="1 2">Uncharacterized protein</fullName>
    </submittedName>
</protein>
<name>R7US36_CAPTE</name>
<evidence type="ECO:0000313" key="3">
    <source>
        <dbReference type="Proteomes" id="UP000014760"/>
    </source>
</evidence>
<proteinExistence type="predicted"/>
<gene>
    <name evidence="1" type="ORF">CAPTEDRAFT_214461</name>
</gene>
<dbReference type="Proteomes" id="UP000014760">
    <property type="component" value="Unassembled WGS sequence"/>
</dbReference>
<reference evidence="2" key="3">
    <citation type="submission" date="2015-06" db="UniProtKB">
        <authorList>
            <consortium name="EnsemblMetazoa"/>
        </authorList>
    </citation>
    <scope>IDENTIFICATION</scope>
</reference>
<evidence type="ECO:0000313" key="1">
    <source>
        <dbReference type="EMBL" id="ELU09010.1"/>
    </source>
</evidence>
<reference evidence="1 3" key="2">
    <citation type="journal article" date="2013" name="Nature">
        <title>Insights into bilaterian evolution from three spiralian genomes.</title>
        <authorList>
            <person name="Simakov O."/>
            <person name="Marletaz F."/>
            <person name="Cho S.J."/>
            <person name="Edsinger-Gonzales E."/>
            <person name="Havlak P."/>
            <person name="Hellsten U."/>
            <person name="Kuo D.H."/>
            <person name="Larsson T."/>
            <person name="Lv J."/>
            <person name="Arendt D."/>
            <person name="Savage R."/>
            <person name="Osoegawa K."/>
            <person name="de Jong P."/>
            <person name="Grimwood J."/>
            <person name="Chapman J.A."/>
            <person name="Shapiro H."/>
            <person name="Aerts A."/>
            <person name="Otillar R.P."/>
            <person name="Terry A.Y."/>
            <person name="Boore J.L."/>
            <person name="Grigoriev I.V."/>
            <person name="Lindberg D.R."/>
            <person name="Seaver E.C."/>
            <person name="Weisblat D.A."/>
            <person name="Putnam N.H."/>
            <person name="Rokhsar D.S."/>
        </authorList>
    </citation>
    <scope>NUCLEOTIDE SEQUENCE</scope>
    <source>
        <strain evidence="1 3">I ESC-2004</strain>
    </source>
</reference>
<dbReference type="AlphaFoldDB" id="R7US36"/>
<dbReference type="HOGENOM" id="CLU_698777_0_0_1"/>
<evidence type="ECO:0000313" key="2">
    <source>
        <dbReference type="EnsemblMetazoa" id="CapteP214461"/>
    </source>
</evidence>
<dbReference type="EMBL" id="KB298648">
    <property type="protein sequence ID" value="ELU09010.1"/>
    <property type="molecule type" value="Genomic_DNA"/>
</dbReference>
<organism evidence="1">
    <name type="scientific">Capitella teleta</name>
    <name type="common">Polychaete worm</name>
    <dbReference type="NCBI Taxonomy" id="283909"/>
    <lineage>
        <taxon>Eukaryota</taxon>
        <taxon>Metazoa</taxon>
        <taxon>Spiralia</taxon>
        <taxon>Lophotrochozoa</taxon>
        <taxon>Annelida</taxon>
        <taxon>Polychaeta</taxon>
        <taxon>Sedentaria</taxon>
        <taxon>Scolecida</taxon>
        <taxon>Capitellidae</taxon>
        <taxon>Capitella</taxon>
    </lineage>
</organism>
<keyword evidence="3" id="KW-1185">Reference proteome</keyword>
<dbReference type="EMBL" id="AMQN01006562">
    <property type="status" value="NOT_ANNOTATED_CDS"/>
    <property type="molecule type" value="Genomic_DNA"/>
</dbReference>
<accession>R7US36</accession>
<dbReference type="EnsemblMetazoa" id="CapteT214461">
    <property type="protein sequence ID" value="CapteP214461"/>
    <property type="gene ID" value="CapteG214461"/>
</dbReference>